<keyword evidence="2" id="KW-0677">Repeat</keyword>
<proteinExistence type="predicted"/>
<dbReference type="InterPro" id="IPR001611">
    <property type="entry name" value="Leu-rich_rpt"/>
</dbReference>
<dbReference type="Pfam" id="PF12799">
    <property type="entry name" value="LRR_4"/>
    <property type="match status" value="1"/>
</dbReference>
<reference evidence="3" key="1">
    <citation type="submission" date="2019-08" db="EMBL/GenBank/DDBJ databases">
        <authorList>
            <person name="Kucharzyk K."/>
            <person name="Murdoch R.W."/>
            <person name="Higgins S."/>
            <person name="Loffler F."/>
        </authorList>
    </citation>
    <scope>NUCLEOTIDE SEQUENCE</scope>
</reference>
<dbReference type="AlphaFoldDB" id="A0A645A6L6"/>
<dbReference type="PANTHER" id="PTHR46652:SF3">
    <property type="entry name" value="LEUCINE-RICH REPEAT-CONTAINING PROTEIN 9"/>
    <property type="match status" value="1"/>
</dbReference>
<protein>
    <submittedName>
        <fullName evidence="3">Internalin-A</fullName>
    </submittedName>
</protein>
<dbReference type="SUPFAM" id="SSF52058">
    <property type="entry name" value="L domain-like"/>
    <property type="match status" value="2"/>
</dbReference>
<accession>A0A645A6L6</accession>
<name>A0A645A6L6_9ZZZZ</name>
<dbReference type="SMART" id="SM00365">
    <property type="entry name" value="LRR_SD22"/>
    <property type="match status" value="4"/>
</dbReference>
<dbReference type="InterPro" id="IPR025875">
    <property type="entry name" value="Leu-rich_rpt_4"/>
</dbReference>
<dbReference type="Gene3D" id="3.80.10.10">
    <property type="entry name" value="Ribonuclease Inhibitor"/>
    <property type="match status" value="2"/>
</dbReference>
<gene>
    <name evidence="3" type="primary">inlA_7</name>
    <name evidence="3" type="ORF">SDC9_95469</name>
</gene>
<evidence type="ECO:0000313" key="3">
    <source>
        <dbReference type="EMBL" id="MPM48742.1"/>
    </source>
</evidence>
<dbReference type="PROSITE" id="PS51450">
    <property type="entry name" value="LRR"/>
    <property type="match status" value="2"/>
</dbReference>
<dbReference type="PANTHER" id="PTHR46652">
    <property type="entry name" value="LEUCINE-RICH REPEAT AND IQ DOMAIN-CONTAINING PROTEIN 1-RELATED"/>
    <property type="match status" value="1"/>
</dbReference>
<organism evidence="3">
    <name type="scientific">bioreactor metagenome</name>
    <dbReference type="NCBI Taxonomy" id="1076179"/>
    <lineage>
        <taxon>unclassified sequences</taxon>
        <taxon>metagenomes</taxon>
        <taxon>ecological metagenomes</taxon>
    </lineage>
</organism>
<dbReference type="EMBL" id="VSSQ01012232">
    <property type="protein sequence ID" value="MPM48742.1"/>
    <property type="molecule type" value="Genomic_DNA"/>
</dbReference>
<comment type="caution">
    <text evidence="3">The sequence shown here is derived from an EMBL/GenBank/DDBJ whole genome shotgun (WGS) entry which is preliminary data.</text>
</comment>
<evidence type="ECO:0000256" key="2">
    <source>
        <dbReference type="ARBA" id="ARBA00022737"/>
    </source>
</evidence>
<keyword evidence="1" id="KW-0433">Leucine-rich repeat</keyword>
<dbReference type="InterPro" id="IPR032675">
    <property type="entry name" value="LRR_dom_sf"/>
</dbReference>
<sequence>MKRPASALFAFLLALCFTACSPNTIQTSPETKIENTPVASVSDKAIEFADVNLERMIRAQLQKPEGDITISDAEAVTELHLNQAEDAPDSEKIQDISPLKYFKNVKKLDIFNNMIKDISVLSNLSNLEELEAPKNRITDISALSGLTNLRHAVFWQNQISDLKPVAGLTNLEVFSVTDNRVTDVSPLKDLTKLSCLELRGNYIIDFSPITDILQNITVTDGFQVIQPEDKIFFSDPVLEERVRETINKPTGDITVADALKVTELDLPNEWQENIPYEMQIHDISPLMYFCNLFKLSLPNHAISDISAVSYMPNLSILDLNDSREYDLSPVSNLHNLKMLNISGWRGSDLSPLSELTQLDELNISYTQVVNIEPLAGLSNLNALFAEAPIKDFTPISKLKNLKSLYVMAAFEDKYNPDLSPLKDIYPNLTNKNFEM</sequence>
<evidence type="ECO:0000256" key="1">
    <source>
        <dbReference type="ARBA" id="ARBA00022614"/>
    </source>
</evidence>
<dbReference type="InterPro" id="IPR050836">
    <property type="entry name" value="SDS22/Internalin_LRR"/>
</dbReference>